<keyword evidence="3" id="KW-1185">Reference proteome</keyword>
<reference evidence="2 3" key="2">
    <citation type="submission" date="2018-11" db="EMBL/GenBank/DDBJ databases">
        <authorList>
            <consortium name="Pathogen Informatics"/>
        </authorList>
    </citation>
    <scope>NUCLEOTIDE SEQUENCE [LARGE SCALE GENOMIC DNA]</scope>
</reference>
<evidence type="ECO:0000256" key="1">
    <source>
        <dbReference type="SAM" id="MobiDB-lite"/>
    </source>
</evidence>
<dbReference type="WBParaSite" id="HNAJ_0000489201-mRNA-1">
    <property type="protein sequence ID" value="HNAJ_0000489201-mRNA-1"/>
    <property type="gene ID" value="HNAJ_0000489201"/>
</dbReference>
<reference evidence="4" key="1">
    <citation type="submission" date="2017-02" db="UniProtKB">
        <authorList>
            <consortium name="WormBaseParasite"/>
        </authorList>
    </citation>
    <scope>IDENTIFICATION</scope>
</reference>
<sequence length="218" mass="24700">MAGKVDGRLCDYGSSMDESGDESKSGGVLESVNDKTETPKYSFSHESDDHKSVKEGTPRVGSKIPRQYRKASRSSSREGSSLKRSKHGNSRRRRSRSKSYSRSHRSHRHRRDCRHRHRRRRSRDESSHRRRRRPRSSSSASRSSASRSRSRDRRSSRCERDRDGALSRKIVGSRGELARARESVKPVDPIAARLEAANKASAIMASAFKPGELLSFCC</sequence>
<feature type="compositionally biased region" description="Basic and acidic residues" evidence="1">
    <location>
        <begin position="32"/>
        <end position="57"/>
    </location>
</feature>
<protein>
    <submittedName>
        <fullName evidence="4">Arginine/serine-rich coiled-coil protein 2</fullName>
    </submittedName>
</protein>
<dbReference type="EMBL" id="UZAE01003790">
    <property type="protein sequence ID" value="VDO00750.1"/>
    <property type="molecule type" value="Genomic_DNA"/>
</dbReference>
<dbReference type="STRING" id="102285.A0A0R3TCV3"/>
<evidence type="ECO:0000313" key="2">
    <source>
        <dbReference type="EMBL" id="VDO00750.1"/>
    </source>
</evidence>
<feature type="compositionally biased region" description="Basic residues" evidence="1">
    <location>
        <begin position="83"/>
        <end position="121"/>
    </location>
</feature>
<organism evidence="4">
    <name type="scientific">Rodentolepis nana</name>
    <name type="common">Dwarf tapeworm</name>
    <name type="synonym">Hymenolepis nana</name>
    <dbReference type="NCBI Taxonomy" id="102285"/>
    <lineage>
        <taxon>Eukaryota</taxon>
        <taxon>Metazoa</taxon>
        <taxon>Spiralia</taxon>
        <taxon>Lophotrochozoa</taxon>
        <taxon>Platyhelminthes</taxon>
        <taxon>Cestoda</taxon>
        <taxon>Eucestoda</taxon>
        <taxon>Cyclophyllidea</taxon>
        <taxon>Hymenolepididae</taxon>
        <taxon>Rodentolepis</taxon>
    </lineage>
</organism>
<gene>
    <name evidence="2" type="ORF">HNAJ_LOCUS4890</name>
</gene>
<dbReference type="AlphaFoldDB" id="A0A0R3TCV3"/>
<feature type="compositionally biased region" description="Low complexity" evidence="1">
    <location>
        <begin position="136"/>
        <end position="147"/>
    </location>
</feature>
<name>A0A0R3TCV3_RODNA</name>
<accession>A0A0R3TCV3</accession>
<dbReference type="Proteomes" id="UP000278807">
    <property type="component" value="Unassembled WGS sequence"/>
</dbReference>
<evidence type="ECO:0000313" key="4">
    <source>
        <dbReference type="WBParaSite" id="HNAJ_0000489201-mRNA-1"/>
    </source>
</evidence>
<feature type="compositionally biased region" description="Basic and acidic residues" evidence="1">
    <location>
        <begin position="153"/>
        <end position="166"/>
    </location>
</feature>
<proteinExistence type="predicted"/>
<feature type="region of interest" description="Disordered" evidence="1">
    <location>
        <begin position="1"/>
        <end position="182"/>
    </location>
</feature>
<evidence type="ECO:0000313" key="3">
    <source>
        <dbReference type="Proteomes" id="UP000278807"/>
    </source>
</evidence>